<protein>
    <recommendedName>
        <fullName evidence="4">TIGR01906 family membrane protein</fullName>
    </recommendedName>
</protein>
<accession>A0A1Y4QBI0</accession>
<name>A0A1Y4QBI0_9FIRM</name>
<dbReference type="Proteomes" id="UP000196258">
    <property type="component" value="Unassembled WGS sequence"/>
</dbReference>
<feature type="transmembrane region" description="Helical" evidence="1">
    <location>
        <begin position="124"/>
        <end position="144"/>
    </location>
</feature>
<sequence>MTYNKKDIILSIVLMIFIISFAVVFTVFFKQLYYFDINYLNIDKISGLSVETIKENYDILINYQSIFYQGDLNLPDFTMSVAGRIHFQEVKTIFEVIQVSMLISGIISIILLIKRFKEKEYRFLRLTGIITILIPSILGFLVAIDFDQAFIIFHKLFFRNDFWIFDYRTDPVITILPETFFMHCFILIVLIIVVFALLCLIFYRYKQKQIISDTNL</sequence>
<reference evidence="3" key="1">
    <citation type="submission" date="2017-04" db="EMBL/GenBank/DDBJ databases">
        <title>Function of individual gut microbiota members based on whole genome sequencing of pure cultures obtained from chicken caecum.</title>
        <authorList>
            <person name="Medvecky M."/>
            <person name="Cejkova D."/>
            <person name="Polansky O."/>
            <person name="Karasova D."/>
            <person name="Kubasova T."/>
            <person name="Cizek A."/>
            <person name="Rychlik I."/>
        </authorList>
    </citation>
    <scope>NUCLEOTIDE SEQUENCE [LARGE SCALE GENOMIC DNA]</scope>
    <source>
        <strain evidence="3">An149</strain>
    </source>
</reference>
<evidence type="ECO:0000313" key="3">
    <source>
        <dbReference type="Proteomes" id="UP000196258"/>
    </source>
</evidence>
<feature type="transmembrane region" description="Helical" evidence="1">
    <location>
        <begin position="93"/>
        <end position="112"/>
    </location>
</feature>
<proteinExistence type="predicted"/>
<organism evidence="2 3">
    <name type="scientific">Thomasclavelia spiroformis</name>
    <dbReference type="NCBI Taxonomy" id="29348"/>
    <lineage>
        <taxon>Bacteria</taxon>
        <taxon>Bacillati</taxon>
        <taxon>Bacillota</taxon>
        <taxon>Erysipelotrichia</taxon>
        <taxon>Erysipelotrichales</taxon>
        <taxon>Coprobacillaceae</taxon>
        <taxon>Thomasclavelia</taxon>
    </lineage>
</organism>
<feature type="transmembrane region" description="Helical" evidence="1">
    <location>
        <begin position="7"/>
        <end position="29"/>
    </location>
</feature>
<keyword evidence="1" id="KW-0472">Membrane</keyword>
<comment type="caution">
    <text evidence="2">The sequence shown here is derived from an EMBL/GenBank/DDBJ whole genome shotgun (WGS) entry which is preliminary data.</text>
</comment>
<keyword evidence="1" id="KW-0812">Transmembrane</keyword>
<dbReference type="RefSeq" id="WP_087255178.1">
    <property type="nucleotide sequence ID" value="NZ_CALURN010000033.1"/>
</dbReference>
<dbReference type="Pfam" id="PF07314">
    <property type="entry name" value="Lit"/>
    <property type="match status" value="1"/>
</dbReference>
<dbReference type="AlphaFoldDB" id="A0A1Y4QBI0"/>
<dbReference type="InterPro" id="IPR010178">
    <property type="entry name" value="Lit"/>
</dbReference>
<keyword evidence="1" id="KW-1133">Transmembrane helix</keyword>
<dbReference type="EMBL" id="NFLB01000003">
    <property type="protein sequence ID" value="OUQ05951.1"/>
    <property type="molecule type" value="Genomic_DNA"/>
</dbReference>
<evidence type="ECO:0008006" key="4">
    <source>
        <dbReference type="Google" id="ProtNLM"/>
    </source>
</evidence>
<dbReference type="NCBIfam" id="TIGR01906">
    <property type="entry name" value="integ_TIGR01906"/>
    <property type="match status" value="1"/>
</dbReference>
<gene>
    <name evidence="2" type="ORF">B5E91_03850</name>
</gene>
<feature type="transmembrane region" description="Helical" evidence="1">
    <location>
        <begin position="180"/>
        <end position="203"/>
    </location>
</feature>
<evidence type="ECO:0000313" key="2">
    <source>
        <dbReference type="EMBL" id="OUQ05951.1"/>
    </source>
</evidence>
<evidence type="ECO:0000256" key="1">
    <source>
        <dbReference type="SAM" id="Phobius"/>
    </source>
</evidence>